<name>A0A0F5J7I3_9BACT</name>
<dbReference type="PATRIC" id="fig|927665.4.peg.3384"/>
<dbReference type="EMBL" id="AQHV01000014">
    <property type="protein sequence ID" value="KKB53744.1"/>
    <property type="molecule type" value="Genomic_DNA"/>
</dbReference>
<comment type="caution">
    <text evidence="1">The sequence shown here is derived from an EMBL/GenBank/DDBJ whole genome shotgun (WGS) entry which is preliminary data.</text>
</comment>
<evidence type="ECO:0000313" key="1">
    <source>
        <dbReference type="EMBL" id="KKB53744.1"/>
    </source>
</evidence>
<sequence length="268" mass="29843">METLARIIDLSLERLNNAEYANHMTRFLALIPVKQEDRPEIESVDLTGPAALGFTDEQINTFKNELNILTDVVNKSLISDETALLAETDKQRDELVVYFTSTVRQMTKSPVSAQRNAAISLYNQVKIYVGIQKLADQQETQQILGLLLDMEKEANKSNVTTLGLTSVLEELKTCNDTFIALTEQRSANKISASIDSGKVVRGRMDQIYGDMTLLAQSYNVVQPTGETTAFVTALNALIGETKARYNQRVGIAKANKNKKKPDDRPEIE</sequence>
<accession>A0A0F5J7I3</accession>
<dbReference type="RefSeq" id="WP_007653322.1">
    <property type="nucleotide sequence ID" value="NZ_KQ033913.1"/>
</dbReference>
<dbReference type="Pfam" id="PF19775">
    <property type="entry name" value="DUF6261"/>
    <property type="match status" value="1"/>
</dbReference>
<dbReference type="STRING" id="927665.HMPREF1535_03292"/>
<proteinExistence type="predicted"/>
<dbReference type="Proteomes" id="UP000033047">
    <property type="component" value="Unassembled WGS sequence"/>
</dbReference>
<dbReference type="InterPro" id="IPR046228">
    <property type="entry name" value="DUF6261"/>
</dbReference>
<reference evidence="1 2" key="1">
    <citation type="submission" date="2013-04" db="EMBL/GenBank/DDBJ databases">
        <title>The Genome Sequence of Parabacteroides goldsteinii DSM 19448.</title>
        <authorList>
            <consortium name="The Broad Institute Genomics Platform"/>
            <person name="Earl A."/>
            <person name="Ward D."/>
            <person name="Feldgarden M."/>
            <person name="Gevers D."/>
            <person name="Martens E."/>
            <person name="Sakamoto M."/>
            <person name="Benno Y."/>
            <person name="Song Y."/>
            <person name="Liu C."/>
            <person name="Lee J."/>
            <person name="Bolanos M."/>
            <person name="Vaisanen M.L."/>
            <person name="Finegold S.M."/>
            <person name="Walker B."/>
            <person name="Young S."/>
            <person name="Zeng Q."/>
            <person name="Gargeya S."/>
            <person name="Fitzgerald M."/>
            <person name="Haas B."/>
            <person name="Abouelleil A."/>
            <person name="Allen A.W."/>
            <person name="Alvarado L."/>
            <person name="Arachchi H.M."/>
            <person name="Berlin A.M."/>
            <person name="Chapman S.B."/>
            <person name="Gainer-Dewar J."/>
            <person name="Goldberg J."/>
            <person name="Griggs A."/>
            <person name="Gujja S."/>
            <person name="Hansen M."/>
            <person name="Howarth C."/>
            <person name="Imamovic A."/>
            <person name="Ireland A."/>
            <person name="Larimer J."/>
            <person name="McCowan C."/>
            <person name="Murphy C."/>
            <person name="Pearson M."/>
            <person name="Poon T.W."/>
            <person name="Priest M."/>
            <person name="Roberts A."/>
            <person name="Saif S."/>
            <person name="Shea T."/>
            <person name="Sisk P."/>
            <person name="Sykes S."/>
            <person name="Wortman J."/>
            <person name="Nusbaum C."/>
            <person name="Birren B."/>
        </authorList>
    </citation>
    <scope>NUCLEOTIDE SEQUENCE [LARGE SCALE GENOMIC DNA]</scope>
    <source>
        <strain evidence="1 2">DSM 19448</strain>
    </source>
</reference>
<protein>
    <submittedName>
        <fullName evidence="1">Uncharacterized protein</fullName>
    </submittedName>
</protein>
<dbReference type="AlphaFoldDB" id="A0A0F5J7I3"/>
<gene>
    <name evidence="1" type="ORF">HMPREF1535_03292</name>
</gene>
<dbReference type="HOGENOM" id="CLU_073049_0_0_10"/>
<organism evidence="1 2">
    <name type="scientific">Parabacteroides goldsteinii DSM 19448 = WAL 12034</name>
    <dbReference type="NCBI Taxonomy" id="927665"/>
    <lineage>
        <taxon>Bacteria</taxon>
        <taxon>Pseudomonadati</taxon>
        <taxon>Bacteroidota</taxon>
        <taxon>Bacteroidia</taxon>
        <taxon>Bacteroidales</taxon>
        <taxon>Tannerellaceae</taxon>
        <taxon>Parabacteroides</taxon>
    </lineage>
</organism>
<evidence type="ECO:0000313" key="2">
    <source>
        <dbReference type="Proteomes" id="UP000033047"/>
    </source>
</evidence>